<reference evidence="2" key="1">
    <citation type="submission" date="2024-06" db="EMBL/GenBank/DDBJ databases">
        <title>Caulobacter inopinatus, sp. nov.</title>
        <authorList>
            <person name="Donachie S.P."/>
        </authorList>
    </citation>
    <scope>NUCLEOTIDE SEQUENCE</scope>
    <source>
        <strain evidence="2">73W</strain>
    </source>
</reference>
<gene>
    <name evidence="2" type="ORF">ABOZ73_11855</name>
</gene>
<feature type="signal peptide" evidence="1">
    <location>
        <begin position="1"/>
        <end position="20"/>
    </location>
</feature>
<organism evidence="2">
    <name type="scientific">Caulobacter sp. 73W</name>
    <dbReference type="NCBI Taxonomy" id="3161137"/>
    <lineage>
        <taxon>Bacteria</taxon>
        <taxon>Pseudomonadati</taxon>
        <taxon>Pseudomonadota</taxon>
        <taxon>Alphaproteobacteria</taxon>
        <taxon>Caulobacterales</taxon>
        <taxon>Caulobacteraceae</taxon>
        <taxon>Caulobacter</taxon>
    </lineage>
</organism>
<dbReference type="RefSeq" id="WP_369058355.1">
    <property type="nucleotide sequence ID" value="NZ_CP158375.1"/>
</dbReference>
<evidence type="ECO:0008006" key="3">
    <source>
        <dbReference type="Google" id="ProtNLM"/>
    </source>
</evidence>
<keyword evidence="1" id="KW-0732">Signal</keyword>
<sequence length="105" mass="11367">MRVLLLAAAASTALAGGASAQSMETTKGRLDTQAGGVVWTASCAEPRRPARNTTYAIAAYNRAVTEYFACVTSQADYDVAVIQRSVVKGREEAVRQMQDRLRRNQ</sequence>
<proteinExistence type="predicted"/>
<accession>A0AB39KNU8</accession>
<evidence type="ECO:0000313" key="2">
    <source>
        <dbReference type="EMBL" id="XDO95506.1"/>
    </source>
</evidence>
<dbReference type="AlphaFoldDB" id="A0AB39KNU8"/>
<dbReference type="EMBL" id="CP158375">
    <property type="protein sequence ID" value="XDO95506.1"/>
    <property type="molecule type" value="Genomic_DNA"/>
</dbReference>
<evidence type="ECO:0000256" key="1">
    <source>
        <dbReference type="SAM" id="SignalP"/>
    </source>
</evidence>
<name>A0AB39KNU8_9CAUL</name>
<protein>
    <recommendedName>
        <fullName evidence="3">UrcA family protein</fullName>
    </recommendedName>
</protein>
<feature type="chain" id="PRO_5044307220" description="UrcA family protein" evidence="1">
    <location>
        <begin position="21"/>
        <end position="105"/>
    </location>
</feature>